<dbReference type="AlphaFoldDB" id="A0A645E161"/>
<accession>A0A645E161</accession>
<sequence>MADFVVPADHRVQLVVPRKLRQIDPVFVHGVVRAFGIIGRHALVAAHLLQSHEKSIPSDAVPA</sequence>
<evidence type="ECO:0000313" key="1">
    <source>
        <dbReference type="EMBL" id="MPM95295.1"/>
    </source>
</evidence>
<reference evidence="1" key="1">
    <citation type="submission" date="2019-08" db="EMBL/GenBank/DDBJ databases">
        <authorList>
            <person name="Kucharzyk K."/>
            <person name="Murdoch R.W."/>
            <person name="Higgins S."/>
            <person name="Loffler F."/>
        </authorList>
    </citation>
    <scope>NUCLEOTIDE SEQUENCE</scope>
</reference>
<organism evidence="1">
    <name type="scientific">bioreactor metagenome</name>
    <dbReference type="NCBI Taxonomy" id="1076179"/>
    <lineage>
        <taxon>unclassified sequences</taxon>
        <taxon>metagenomes</taxon>
        <taxon>ecological metagenomes</taxon>
    </lineage>
</organism>
<gene>
    <name evidence="1" type="ORF">SDC9_142449</name>
</gene>
<proteinExistence type="predicted"/>
<dbReference type="EMBL" id="VSSQ01041812">
    <property type="protein sequence ID" value="MPM95295.1"/>
    <property type="molecule type" value="Genomic_DNA"/>
</dbReference>
<comment type="caution">
    <text evidence="1">The sequence shown here is derived from an EMBL/GenBank/DDBJ whole genome shotgun (WGS) entry which is preliminary data.</text>
</comment>
<name>A0A645E161_9ZZZZ</name>
<protein>
    <submittedName>
        <fullName evidence="1">Uncharacterized protein</fullName>
    </submittedName>
</protein>